<dbReference type="PROSITE" id="PS51686">
    <property type="entry name" value="SAM_MT_RSMB_NOP"/>
    <property type="match status" value="1"/>
</dbReference>
<dbReference type="InterPro" id="IPR042620">
    <property type="entry name" value="NSUN7"/>
</dbReference>
<feature type="compositionally biased region" description="Polar residues" evidence="2">
    <location>
        <begin position="483"/>
        <end position="496"/>
    </location>
</feature>
<feature type="region of interest" description="Disordered" evidence="2">
    <location>
        <begin position="665"/>
        <end position="686"/>
    </location>
</feature>
<keyword evidence="5" id="KW-1185">Reference proteome</keyword>
<feature type="domain" description="SAM-dependent MTase RsmB/NOP-type" evidence="3">
    <location>
        <begin position="209"/>
        <end position="529"/>
    </location>
</feature>
<feature type="region of interest" description="Disordered" evidence="2">
    <location>
        <begin position="720"/>
        <end position="769"/>
    </location>
</feature>
<dbReference type="Gene3D" id="3.40.50.150">
    <property type="entry name" value="Vaccinia Virus protein VP39"/>
    <property type="match status" value="1"/>
</dbReference>
<sequence>MVRHSRGSQQPSTSKKASDPMISNLKNLNLLDGPGLWPEDTKENPLELPTPDEVNSGFSDPVYLLAAVIFQNSHLMKPAAHQLVSYGRRMELPLPGVRDEASQQSAYELAFNTLRYQELLEDIMIDSCFYLSQPMPDDQMCLVAVMLYDLLDRKFLPREHQEMEVLKEVREVENVLFRFQTKLAAALARCKIKHNVLTIDCLLPEAVRQKQNRDKSLPLYAWVNNLKNSLEEVCSILKEGGFSRVNSVEQLKGQSYCHDPHCADMLVFPPQTKADLYRTQLLSDHKLIIQDKSCSMGPCSLRPLLHADGDVLMAGRTSGLTVSHAASLVAQGDAQGNSQSKVFVCVGDCSAGNREELQKVLSNMACKNVKLIPQSFLSLDPCDPRLQHVRLILLTPQCSLSAVSNPVEFILHENGDRDLLQDLAQGSMAQAKLDSLVAQQKKDICHALKFPKVEAVVYSTCSSNPEENEEVVTGALEDAGPTEESNLQPFRTSSFTPMDRGDETPGSPFFKLDPSELSNGCFLAVLIREPDPEVIESAQEVLARAAAKGLLDGIGSNRPTKKVRHGRQTRQAPVGISQARSAHTRPRANASSQSLIMEFLNREANGSSSTPTVPLAKGRVLLSGDAKPTRLYPQRPAKSTSYTSLYSTSNPAFSPSSRILTSTFNAAANPKGPSPTKPERTPAPPAAAWLRPLPQPLRGRQEVLHPVAVTLPPVLFPEHPQPAWQSRPQRSNRPLAHNPWKGPTPLEPLVKSSSSINGKSVIKHPRPWF</sequence>
<accession>A0ABD0X8J9</accession>
<dbReference type="PANTHER" id="PTHR14663:SF2">
    <property type="entry name" value="METHYLTRANSFERASE NSUN7-RELATED"/>
    <property type="match status" value="1"/>
</dbReference>
<dbReference type="AlphaFoldDB" id="A0ABD0X8J9"/>
<dbReference type="InterPro" id="IPR001678">
    <property type="entry name" value="MeTrfase_RsmB-F_NOP2_dom"/>
</dbReference>
<keyword evidence="1" id="KW-0694">RNA-binding</keyword>
<evidence type="ECO:0000256" key="2">
    <source>
        <dbReference type="SAM" id="MobiDB-lite"/>
    </source>
</evidence>
<dbReference type="GO" id="GO:0008168">
    <property type="term" value="F:methyltransferase activity"/>
    <property type="evidence" value="ECO:0007669"/>
    <property type="project" value="UniProtKB-KW"/>
</dbReference>
<comment type="caution">
    <text evidence="1">Lacks conserved residue(s) required for the propagation of feature annotation.</text>
</comment>
<keyword evidence="1" id="KW-0808">Transferase</keyword>
<feature type="compositionally biased region" description="Pro residues" evidence="2">
    <location>
        <begin position="672"/>
        <end position="685"/>
    </location>
</feature>
<dbReference type="Gene3D" id="3.30.70.1170">
    <property type="entry name" value="Sun protein, domain 3"/>
    <property type="match status" value="1"/>
</dbReference>
<dbReference type="Proteomes" id="UP001557470">
    <property type="component" value="Unassembled WGS sequence"/>
</dbReference>
<dbReference type="InterPro" id="IPR049561">
    <property type="entry name" value="NSUN5_7_fdxn-like"/>
</dbReference>
<evidence type="ECO:0000256" key="1">
    <source>
        <dbReference type="PROSITE-ProRule" id="PRU01023"/>
    </source>
</evidence>
<proteinExistence type="inferred from homology"/>
<dbReference type="EMBL" id="JAGEUA010000006">
    <property type="protein sequence ID" value="KAL0974087.1"/>
    <property type="molecule type" value="Genomic_DNA"/>
</dbReference>
<keyword evidence="1" id="KW-0489">Methyltransferase</keyword>
<name>A0ABD0X8J9_UMBPY</name>
<feature type="region of interest" description="Disordered" evidence="2">
    <location>
        <begin position="626"/>
        <end position="645"/>
    </location>
</feature>
<feature type="region of interest" description="Disordered" evidence="2">
    <location>
        <begin position="553"/>
        <end position="591"/>
    </location>
</feature>
<feature type="region of interest" description="Disordered" evidence="2">
    <location>
        <begin position="1"/>
        <end position="46"/>
    </location>
</feature>
<organism evidence="4 5">
    <name type="scientific">Umbra pygmaea</name>
    <name type="common">Eastern mudminnow</name>
    <dbReference type="NCBI Taxonomy" id="75934"/>
    <lineage>
        <taxon>Eukaryota</taxon>
        <taxon>Metazoa</taxon>
        <taxon>Chordata</taxon>
        <taxon>Craniata</taxon>
        <taxon>Vertebrata</taxon>
        <taxon>Euteleostomi</taxon>
        <taxon>Actinopterygii</taxon>
        <taxon>Neopterygii</taxon>
        <taxon>Teleostei</taxon>
        <taxon>Protacanthopterygii</taxon>
        <taxon>Esociformes</taxon>
        <taxon>Umbridae</taxon>
        <taxon>Umbra</taxon>
    </lineage>
</organism>
<dbReference type="SUPFAM" id="SSF53335">
    <property type="entry name" value="S-adenosyl-L-methionine-dependent methyltransferases"/>
    <property type="match status" value="1"/>
</dbReference>
<dbReference type="PANTHER" id="PTHR14663">
    <property type="entry name" value="METHYLTRANSFERASE NSUN7-RELATED"/>
    <property type="match status" value="1"/>
</dbReference>
<feature type="compositionally biased region" description="Basic residues" evidence="2">
    <location>
        <begin position="559"/>
        <end position="568"/>
    </location>
</feature>
<comment type="similarity">
    <text evidence="1">Belongs to the class I-like SAM-binding methyltransferase superfamily. RsmB/NOP family.</text>
</comment>
<feature type="region of interest" description="Disordered" evidence="2">
    <location>
        <begin position="478"/>
        <end position="500"/>
    </location>
</feature>
<evidence type="ECO:0000313" key="4">
    <source>
        <dbReference type="EMBL" id="KAL0974087.1"/>
    </source>
</evidence>
<feature type="compositionally biased region" description="Polar residues" evidence="2">
    <location>
        <begin position="723"/>
        <end position="732"/>
    </location>
</feature>
<keyword evidence="1" id="KW-0949">S-adenosyl-L-methionine</keyword>
<evidence type="ECO:0000313" key="5">
    <source>
        <dbReference type="Proteomes" id="UP001557470"/>
    </source>
</evidence>
<dbReference type="GO" id="GO:0032259">
    <property type="term" value="P:methylation"/>
    <property type="evidence" value="ECO:0007669"/>
    <property type="project" value="UniProtKB-KW"/>
</dbReference>
<evidence type="ECO:0000259" key="3">
    <source>
        <dbReference type="PROSITE" id="PS51686"/>
    </source>
</evidence>
<dbReference type="InterPro" id="IPR029063">
    <property type="entry name" value="SAM-dependent_MTases_sf"/>
</dbReference>
<feature type="active site" description="Nucleophile" evidence="1">
    <location>
        <position position="461"/>
    </location>
</feature>
<dbReference type="Pfam" id="PF21148">
    <property type="entry name" value="NSUN5_fdxn-like"/>
    <property type="match status" value="1"/>
</dbReference>
<comment type="caution">
    <text evidence="4">The sequence shown here is derived from an EMBL/GenBank/DDBJ whole genome shotgun (WGS) entry which is preliminary data.</text>
</comment>
<dbReference type="GO" id="GO:0003723">
    <property type="term" value="F:RNA binding"/>
    <property type="evidence" value="ECO:0007669"/>
    <property type="project" value="UniProtKB-UniRule"/>
</dbReference>
<protein>
    <recommendedName>
        <fullName evidence="3">SAM-dependent MTase RsmB/NOP-type domain-containing protein</fullName>
    </recommendedName>
</protein>
<gene>
    <name evidence="4" type="ORF">UPYG_G00215230</name>
</gene>
<reference evidence="4 5" key="1">
    <citation type="submission" date="2024-06" db="EMBL/GenBank/DDBJ databases">
        <authorList>
            <person name="Pan Q."/>
            <person name="Wen M."/>
            <person name="Jouanno E."/>
            <person name="Zahm M."/>
            <person name="Klopp C."/>
            <person name="Cabau C."/>
            <person name="Louis A."/>
            <person name="Berthelot C."/>
            <person name="Parey E."/>
            <person name="Roest Crollius H."/>
            <person name="Montfort J."/>
            <person name="Robinson-Rechavi M."/>
            <person name="Bouchez O."/>
            <person name="Lampietro C."/>
            <person name="Lopez Roques C."/>
            <person name="Donnadieu C."/>
            <person name="Postlethwait J."/>
            <person name="Bobe J."/>
            <person name="Verreycken H."/>
            <person name="Guiguen Y."/>
        </authorList>
    </citation>
    <scope>NUCLEOTIDE SEQUENCE [LARGE SCALE GENOMIC DNA]</scope>
    <source>
        <strain evidence="4">Up_M1</strain>
        <tissue evidence="4">Testis</tissue>
    </source>
</reference>
<feature type="binding site" evidence="1">
    <location>
        <position position="348"/>
    </location>
    <ligand>
        <name>S-adenosyl-L-methionine</name>
        <dbReference type="ChEBI" id="CHEBI:59789"/>
    </ligand>
</feature>